<gene>
    <name evidence="3" type="ORF">CKO45_05575</name>
</gene>
<dbReference type="Pfam" id="PF22607">
    <property type="entry name" value="FAD_binding-like"/>
    <property type="match status" value="1"/>
</dbReference>
<dbReference type="InterPro" id="IPR036188">
    <property type="entry name" value="FAD/NAD-bd_sf"/>
</dbReference>
<dbReference type="SUPFAM" id="SSF51905">
    <property type="entry name" value="FAD/NAD(P)-binding domain"/>
    <property type="match status" value="1"/>
</dbReference>
<reference evidence="3 4" key="1">
    <citation type="journal article" date="2020" name="Microorganisms">
        <title>Osmotic Adaptation and Compatible Solute Biosynthesis of Phototrophic Bacteria as Revealed from Genome Analyses.</title>
        <authorList>
            <person name="Imhoff J.F."/>
            <person name="Rahn T."/>
            <person name="Kunzel S."/>
            <person name="Keller A."/>
            <person name="Neulinger S.C."/>
        </authorList>
    </citation>
    <scope>NUCLEOTIDE SEQUENCE [LARGE SCALE GENOMIC DNA]</scope>
    <source>
        <strain evidence="3 4">DSM 15382</strain>
    </source>
</reference>
<dbReference type="InterPro" id="IPR054707">
    <property type="entry name" value="DhpH_subs-bd"/>
</dbReference>
<sequence length="410" mass="43494">MPQATARRAIVIGGSVGGLFAANLLLRRGWDVQVHERATGGLESRGTGIAHHPETEAIMREAGVRDEQAPGVRVPGRCAVDAAGRVVARQDYPQYVTAWGRVFNPLRRAFPADRYHHGRDLVAVTQDADAVTARFADGAQVTADLLVGADGFRSAVRATVAPQVAPIYAGYVGWRGVVEEAEFSPEFAPVFEQFTFGFPGRGQTVGYPIPGLDESVAPGRRRYNFLWYYPVDGGAALTDLLTDASGRAHAYSIPPALIRPDHAAALQADAAARLPAPYAEAPARARQFLVQPIYDLESPGMAFGRVALLGDAAFVARPHVGTGVLKAAQDALALAEALAEAADIPAALARYAAARIPPSRAAVARSRRLGAFIERRLPQPEAEPALGLTLPRLLALSGRPVEGISEGIAD</sequence>
<dbReference type="SUPFAM" id="SSF54373">
    <property type="entry name" value="FAD-linked reductases, C-terminal domain"/>
    <property type="match status" value="1"/>
</dbReference>
<protein>
    <recommendedName>
        <fullName evidence="5">2-polyprenyl-6-methoxyphenol hydroxylase</fullName>
    </recommendedName>
</protein>
<dbReference type="Gene3D" id="3.50.50.60">
    <property type="entry name" value="FAD/NAD(P)-binding domain"/>
    <property type="match status" value="2"/>
</dbReference>
<dbReference type="Pfam" id="PF01494">
    <property type="entry name" value="FAD_binding_3"/>
    <property type="match status" value="1"/>
</dbReference>
<feature type="domain" description="2,6-dihydroxypyridine 3-monooxygenase substrate binding" evidence="2">
    <location>
        <begin position="168"/>
        <end position="295"/>
    </location>
</feature>
<dbReference type="InterPro" id="IPR053212">
    <property type="entry name" value="DHP_3-monooxygenase"/>
</dbReference>
<dbReference type="PRINTS" id="PR00420">
    <property type="entry name" value="RNGMNOXGNASE"/>
</dbReference>
<keyword evidence="4" id="KW-1185">Reference proteome</keyword>
<accession>A0ABS1CT92</accession>
<dbReference type="InterPro" id="IPR002938">
    <property type="entry name" value="FAD-bd"/>
</dbReference>
<feature type="domain" description="FAD-binding" evidence="1">
    <location>
        <begin position="301"/>
        <end position="365"/>
    </location>
</feature>
<dbReference type="PANTHER" id="PTHR47469">
    <property type="entry name" value="MONOOXYGENASE-LIKE"/>
    <property type="match status" value="1"/>
</dbReference>
<evidence type="ECO:0008006" key="5">
    <source>
        <dbReference type="Google" id="ProtNLM"/>
    </source>
</evidence>
<evidence type="ECO:0000313" key="3">
    <source>
        <dbReference type="EMBL" id="MBK1657698.1"/>
    </source>
</evidence>
<dbReference type="NCBIfam" id="NF005566">
    <property type="entry name" value="PRK07236.1"/>
    <property type="match status" value="1"/>
</dbReference>
<dbReference type="EMBL" id="NRSG01000025">
    <property type="protein sequence ID" value="MBK1657698.1"/>
    <property type="molecule type" value="Genomic_DNA"/>
</dbReference>
<dbReference type="Proteomes" id="UP000697995">
    <property type="component" value="Unassembled WGS sequence"/>
</dbReference>
<comment type="caution">
    <text evidence="3">The sequence shown here is derived from an EMBL/GenBank/DDBJ whole genome shotgun (WGS) entry which is preliminary data.</text>
</comment>
<dbReference type="RefSeq" id="WP_133219596.1">
    <property type="nucleotide sequence ID" value="NZ_NRSG01000025.1"/>
</dbReference>
<organism evidence="3 4">
    <name type="scientific">Paracraurococcus ruber</name>
    <dbReference type="NCBI Taxonomy" id="77675"/>
    <lineage>
        <taxon>Bacteria</taxon>
        <taxon>Pseudomonadati</taxon>
        <taxon>Pseudomonadota</taxon>
        <taxon>Alphaproteobacteria</taxon>
        <taxon>Acetobacterales</taxon>
        <taxon>Roseomonadaceae</taxon>
        <taxon>Paracraurococcus</taxon>
    </lineage>
</organism>
<evidence type="ECO:0000313" key="4">
    <source>
        <dbReference type="Proteomes" id="UP000697995"/>
    </source>
</evidence>
<evidence type="ECO:0000259" key="1">
    <source>
        <dbReference type="Pfam" id="PF01494"/>
    </source>
</evidence>
<proteinExistence type="predicted"/>
<evidence type="ECO:0000259" key="2">
    <source>
        <dbReference type="Pfam" id="PF22607"/>
    </source>
</evidence>
<name>A0ABS1CT92_9PROT</name>
<dbReference type="PANTHER" id="PTHR47469:SF2">
    <property type="entry name" value="OS06G0597600 PROTEIN"/>
    <property type="match status" value="1"/>
</dbReference>